<protein>
    <recommendedName>
        <fullName evidence="1">Rhamnogalacturonase A/B/Epimerase-like pectate lyase domain-containing protein</fullName>
    </recommendedName>
</protein>
<evidence type="ECO:0000313" key="3">
    <source>
        <dbReference type="Proteomes" id="UP000093053"/>
    </source>
</evidence>
<feature type="domain" description="Rhamnogalacturonase A/B/Epimerase-like pectate lyase" evidence="1">
    <location>
        <begin position="76"/>
        <end position="164"/>
    </location>
</feature>
<evidence type="ECO:0000259" key="1">
    <source>
        <dbReference type="Pfam" id="PF12708"/>
    </source>
</evidence>
<dbReference type="EMBL" id="CP016793">
    <property type="protein sequence ID" value="ANZ37334.1"/>
    <property type="molecule type" value="Genomic_DNA"/>
</dbReference>
<dbReference type="InterPro" id="IPR006311">
    <property type="entry name" value="TAT_signal"/>
</dbReference>
<sequence length="553" mass="60727">METANMNIDRRQFLLATGAAVVGTSALTGTAAAAESSASLWQEFVANPYDHPQIPNVAYAGHRTGERPPRRPVLANVLFFGARRDGSADAAPAINRAVEFVGRLGGGTVLVPPGRYRIDDIIRIGYDNVVLRGAGSARTTFYATRSLEQIVGINRSRYGSENSAWSWAGGLVWVCHRDRYRPLIDAIQAKKWPFEGWTGNELEQGSVLTEITGSAARGAFVVTVANGRSLRAGQRVLLRLDDSEYSLPKHMCGDVPGTTSYRWDDKTKLLSYFPFLWPVRVEWVRGNRVKLAQPLPLEIRPEWKPRLTTTAPVITGAGVEGIKIEMFKVPTPKHLQDKGYNGVAFQCAWDCWADDVHVHDVDNGFLMVSAKGISLLNTRVSGRGHHHAYATREQSHDNLTDGFVIEAPSEPSQAGAGNHGLNVEGLSCGNVWTRGRMDHDVFDTHRGLPFGNVRTEITINNVGAHGGSADAGPLYGARFAHWNVTVTNQRAGNVRIDQVAPCSATVAISEVRDFGQIDKPDFTGPLNSRLELYGTTDVVPRNLYDAQKRLRRR</sequence>
<dbReference type="PROSITE" id="PS51318">
    <property type="entry name" value="TAT"/>
    <property type="match status" value="1"/>
</dbReference>
<accession>A0A1B2HHZ1</accession>
<proteinExistence type="predicted"/>
<dbReference type="InterPro" id="IPR011050">
    <property type="entry name" value="Pectin_lyase_fold/virulence"/>
</dbReference>
<name>A0A1B2HHZ1_9PSEU</name>
<evidence type="ECO:0000313" key="2">
    <source>
        <dbReference type="EMBL" id="ANZ37334.1"/>
    </source>
</evidence>
<dbReference type="InterPro" id="IPR024535">
    <property type="entry name" value="RHGA/B-epi-like_pectate_lyase"/>
</dbReference>
<dbReference type="Pfam" id="PF12708">
    <property type="entry name" value="Pect-lyase_RHGA_epim"/>
    <property type="match status" value="1"/>
</dbReference>
<organism evidence="2 3">
    <name type="scientific">Lentzea guizhouensis</name>
    <dbReference type="NCBI Taxonomy" id="1586287"/>
    <lineage>
        <taxon>Bacteria</taxon>
        <taxon>Bacillati</taxon>
        <taxon>Actinomycetota</taxon>
        <taxon>Actinomycetes</taxon>
        <taxon>Pseudonocardiales</taxon>
        <taxon>Pseudonocardiaceae</taxon>
        <taxon>Lentzea</taxon>
    </lineage>
</organism>
<dbReference type="Gene3D" id="2.160.20.10">
    <property type="entry name" value="Single-stranded right-handed beta-helix, Pectin lyase-like"/>
    <property type="match status" value="1"/>
</dbReference>
<gene>
    <name evidence="2" type="ORF">BBK82_15975</name>
</gene>
<keyword evidence="3" id="KW-1185">Reference proteome</keyword>
<dbReference type="InterPro" id="IPR012334">
    <property type="entry name" value="Pectin_lyas_fold"/>
</dbReference>
<dbReference type="Proteomes" id="UP000093053">
    <property type="component" value="Chromosome"/>
</dbReference>
<dbReference type="KEGG" id="led:BBK82_15975"/>
<dbReference type="STRING" id="1586287.BBK82_15975"/>
<dbReference type="AlphaFoldDB" id="A0A1B2HHZ1"/>
<reference evidence="2 3" key="1">
    <citation type="submission" date="2016-07" db="EMBL/GenBank/DDBJ databases">
        <title>Complete genome sequence of the Lentzea guizhouensis DHS C013.</title>
        <authorList>
            <person name="Cao C."/>
        </authorList>
    </citation>
    <scope>NUCLEOTIDE SEQUENCE [LARGE SCALE GENOMIC DNA]</scope>
    <source>
        <strain evidence="2 3">DHS C013</strain>
    </source>
</reference>
<dbReference type="SUPFAM" id="SSF51126">
    <property type="entry name" value="Pectin lyase-like"/>
    <property type="match status" value="1"/>
</dbReference>